<proteinExistence type="predicted"/>
<gene>
    <name evidence="1" type="ORF">HMPREF9123_2826</name>
</gene>
<evidence type="ECO:0000313" key="2">
    <source>
        <dbReference type="Proteomes" id="UP000004105"/>
    </source>
</evidence>
<dbReference type="HOGENOM" id="CLU_2718165_0_0_4"/>
<sequence>MGRDPSRARKNRQRTLDVLTVAKTTGRLKTANGFSDGLFAAPHSLHFAVRIVSHGTIFARARRNRRFMPTKA</sequence>
<accession>F2BGG9</accession>
<comment type="caution">
    <text evidence="1">The sequence shown here is derived from an EMBL/GenBank/DDBJ whole genome shotgun (WGS) entry which is preliminary data.</text>
</comment>
<dbReference type="AlphaFoldDB" id="F2BGG9"/>
<dbReference type="EMBL" id="AFAY01000054">
    <property type="protein sequence ID" value="EGF06866.1"/>
    <property type="molecule type" value="Genomic_DNA"/>
</dbReference>
<evidence type="ECO:0000313" key="1">
    <source>
        <dbReference type="EMBL" id="EGF06866.1"/>
    </source>
</evidence>
<dbReference type="Proteomes" id="UP000004105">
    <property type="component" value="Unassembled WGS sequence"/>
</dbReference>
<keyword evidence="2" id="KW-1185">Reference proteome</keyword>
<protein>
    <submittedName>
        <fullName evidence="1">Uncharacterized protein</fullName>
    </submittedName>
</protein>
<name>F2BGG9_9NEIS</name>
<organism evidence="1 2">
    <name type="scientific">Neisseria bacilliformis ATCC BAA-1200</name>
    <dbReference type="NCBI Taxonomy" id="888742"/>
    <lineage>
        <taxon>Bacteria</taxon>
        <taxon>Pseudomonadati</taxon>
        <taxon>Pseudomonadota</taxon>
        <taxon>Betaproteobacteria</taxon>
        <taxon>Neisseriales</taxon>
        <taxon>Neisseriaceae</taxon>
        <taxon>Neisseria</taxon>
    </lineage>
</organism>
<reference evidence="1 2" key="1">
    <citation type="submission" date="2011-02" db="EMBL/GenBank/DDBJ databases">
        <authorList>
            <person name="Muzny D."/>
            <person name="Qin X."/>
            <person name="Deng J."/>
            <person name="Jiang H."/>
            <person name="Liu Y."/>
            <person name="Qu J."/>
            <person name="Song X.-Z."/>
            <person name="Zhang L."/>
            <person name="Thornton R."/>
            <person name="Coyle M."/>
            <person name="Francisco L."/>
            <person name="Jackson L."/>
            <person name="Javaid M."/>
            <person name="Korchina V."/>
            <person name="Kovar C."/>
            <person name="Mata R."/>
            <person name="Mathew T."/>
            <person name="Ngo R."/>
            <person name="Nguyen L."/>
            <person name="Nguyen N."/>
            <person name="Okwuonu G."/>
            <person name="Ongeri F."/>
            <person name="Pham C."/>
            <person name="Simmons D."/>
            <person name="Wilczek-Boney K."/>
            <person name="Hale W."/>
            <person name="Jakkamsetti A."/>
            <person name="Pham P."/>
            <person name="Ruth R."/>
            <person name="San Lucas F."/>
            <person name="Warren J."/>
            <person name="Zhang J."/>
            <person name="Zhao Z."/>
            <person name="Zhou C."/>
            <person name="Zhu D."/>
            <person name="Lee S."/>
            <person name="Bess C."/>
            <person name="Blankenburg K."/>
            <person name="Forbes L."/>
            <person name="Fu Q."/>
            <person name="Gubbala S."/>
            <person name="Hirani K."/>
            <person name="Jayaseelan J.C."/>
            <person name="Lara F."/>
            <person name="Munidasa M."/>
            <person name="Palculict T."/>
            <person name="Patil S."/>
            <person name="Pu L.-L."/>
            <person name="Saada N."/>
            <person name="Tang L."/>
            <person name="Weissenberger G."/>
            <person name="Zhu Y."/>
            <person name="Hemphill L."/>
            <person name="Shang Y."/>
            <person name="Youmans B."/>
            <person name="Ayvaz T."/>
            <person name="Ross M."/>
            <person name="Santibanez J."/>
            <person name="Aqrawi P."/>
            <person name="Gross S."/>
            <person name="Joshi V."/>
            <person name="Fowler G."/>
            <person name="Nazareth L."/>
            <person name="Reid J."/>
            <person name="Worley K."/>
            <person name="Petrosino J."/>
            <person name="Highlander S."/>
            <person name="Gibbs R."/>
        </authorList>
    </citation>
    <scope>NUCLEOTIDE SEQUENCE [LARGE SCALE GENOMIC DNA]</scope>
    <source>
        <strain evidence="1 2">ATCC BAA-1200</strain>
    </source>
</reference>